<feature type="non-terminal residue" evidence="2">
    <location>
        <position position="103"/>
    </location>
</feature>
<sequence length="103" mass="11387">TTEIDADRTRRITKHAAELGVTVNTLVQASWGILLGRLTGRGDVVFGATVSGRPAELPGVESMVGLFINTLPVRLRIDDRQSIGELLERLQREQADLLEHHYV</sequence>
<proteinExistence type="predicted"/>
<evidence type="ECO:0000259" key="1">
    <source>
        <dbReference type="Pfam" id="PF00668"/>
    </source>
</evidence>
<dbReference type="RefSeq" id="WP_195134341.1">
    <property type="nucleotide sequence ID" value="NZ_JADLQX010000273.1"/>
</dbReference>
<evidence type="ECO:0000313" key="2">
    <source>
        <dbReference type="EMBL" id="MBF6303197.1"/>
    </source>
</evidence>
<name>A0ABS0D5B4_9NOCA</name>
<dbReference type="PANTHER" id="PTHR45527:SF1">
    <property type="entry name" value="FATTY ACID SYNTHASE"/>
    <property type="match status" value="1"/>
</dbReference>
<feature type="domain" description="Condensation" evidence="1">
    <location>
        <begin position="3"/>
        <end position="103"/>
    </location>
</feature>
<keyword evidence="3" id="KW-1185">Reference proteome</keyword>
<dbReference type="EMBL" id="JADLQX010000273">
    <property type="protein sequence ID" value="MBF6303197.1"/>
    <property type="molecule type" value="Genomic_DNA"/>
</dbReference>
<dbReference type="Gene3D" id="3.30.559.30">
    <property type="entry name" value="Nonribosomal peptide synthetase, condensation domain"/>
    <property type="match status" value="1"/>
</dbReference>
<protein>
    <recommendedName>
        <fullName evidence="1">Condensation domain-containing protein</fullName>
    </recommendedName>
</protein>
<dbReference type="Proteomes" id="UP000702209">
    <property type="component" value="Unassembled WGS sequence"/>
</dbReference>
<reference evidence="2 3" key="1">
    <citation type="submission" date="2020-10" db="EMBL/GenBank/DDBJ databases">
        <title>Identification of Nocardia species via Next-generation sequencing and recognition of intraspecies genetic diversity.</title>
        <authorList>
            <person name="Li P."/>
            <person name="Li P."/>
            <person name="Lu B."/>
        </authorList>
    </citation>
    <scope>NUCLEOTIDE SEQUENCE [LARGE SCALE GENOMIC DNA]</scope>
    <source>
        <strain evidence="2 3">BJ06-0157</strain>
    </source>
</reference>
<evidence type="ECO:0000313" key="3">
    <source>
        <dbReference type="Proteomes" id="UP000702209"/>
    </source>
</evidence>
<organism evidence="2 3">
    <name type="scientific">Nocardia amamiensis</name>
    <dbReference type="NCBI Taxonomy" id="404578"/>
    <lineage>
        <taxon>Bacteria</taxon>
        <taxon>Bacillati</taxon>
        <taxon>Actinomycetota</taxon>
        <taxon>Actinomycetes</taxon>
        <taxon>Mycobacteriales</taxon>
        <taxon>Nocardiaceae</taxon>
        <taxon>Nocardia</taxon>
    </lineage>
</organism>
<gene>
    <name evidence="2" type="ORF">IU459_37800</name>
</gene>
<dbReference type="InterPro" id="IPR001242">
    <property type="entry name" value="Condensation_dom"/>
</dbReference>
<comment type="caution">
    <text evidence="2">The sequence shown here is derived from an EMBL/GenBank/DDBJ whole genome shotgun (WGS) entry which is preliminary data.</text>
</comment>
<accession>A0ABS0D5B4</accession>
<dbReference type="SUPFAM" id="SSF52777">
    <property type="entry name" value="CoA-dependent acyltransferases"/>
    <property type="match status" value="1"/>
</dbReference>
<dbReference type="PANTHER" id="PTHR45527">
    <property type="entry name" value="NONRIBOSOMAL PEPTIDE SYNTHETASE"/>
    <property type="match status" value="1"/>
</dbReference>
<dbReference type="Pfam" id="PF00668">
    <property type="entry name" value="Condensation"/>
    <property type="match status" value="1"/>
</dbReference>
<feature type="non-terminal residue" evidence="2">
    <location>
        <position position="1"/>
    </location>
</feature>